<dbReference type="Proteomes" id="UP000886523">
    <property type="component" value="Unassembled WGS sequence"/>
</dbReference>
<evidence type="ECO:0000313" key="1">
    <source>
        <dbReference type="EMBL" id="KAF9517694.1"/>
    </source>
</evidence>
<reference evidence="1" key="1">
    <citation type="journal article" date="2020" name="Nat. Commun.">
        <title>Large-scale genome sequencing of mycorrhizal fungi provides insights into the early evolution of symbiotic traits.</title>
        <authorList>
            <person name="Miyauchi S."/>
            <person name="Kiss E."/>
            <person name="Kuo A."/>
            <person name="Drula E."/>
            <person name="Kohler A."/>
            <person name="Sanchez-Garcia M."/>
            <person name="Morin E."/>
            <person name="Andreopoulos B."/>
            <person name="Barry K.W."/>
            <person name="Bonito G."/>
            <person name="Buee M."/>
            <person name="Carver A."/>
            <person name="Chen C."/>
            <person name="Cichocki N."/>
            <person name="Clum A."/>
            <person name="Culley D."/>
            <person name="Crous P.W."/>
            <person name="Fauchery L."/>
            <person name="Girlanda M."/>
            <person name="Hayes R.D."/>
            <person name="Keri Z."/>
            <person name="LaButti K."/>
            <person name="Lipzen A."/>
            <person name="Lombard V."/>
            <person name="Magnuson J."/>
            <person name="Maillard F."/>
            <person name="Murat C."/>
            <person name="Nolan M."/>
            <person name="Ohm R.A."/>
            <person name="Pangilinan J."/>
            <person name="Pereira M.F."/>
            <person name="Perotto S."/>
            <person name="Peter M."/>
            <person name="Pfister S."/>
            <person name="Riley R."/>
            <person name="Sitrit Y."/>
            <person name="Stielow J.B."/>
            <person name="Szollosi G."/>
            <person name="Zifcakova L."/>
            <person name="Stursova M."/>
            <person name="Spatafora J.W."/>
            <person name="Tedersoo L."/>
            <person name="Vaario L.M."/>
            <person name="Yamada A."/>
            <person name="Yan M."/>
            <person name="Wang P."/>
            <person name="Xu J."/>
            <person name="Bruns T."/>
            <person name="Baldrian P."/>
            <person name="Vilgalys R."/>
            <person name="Dunand C."/>
            <person name="Henrissat B."/>
            <person name="Grigoriev I.V."/>
            <person name="Hibbett D."/>
            <person name="Nagy L.G."/>
            <person name="Martin F.M."/>
        </authorList>
    </citation>
    <scope>NUCLEOTIDE SEQUENCE</scope>
    <source>
        <strain evidence="1">UP504</strain>
    </source>
</reference>
<dbReference type="AlphaFoldDB" id="A0A9P6B566"/>
<comment type="caution">
    <text evidence="1">The sequence shown here is derived from an EMBL/GenBank/DDBJ whole genome shotgun (WGS) entry which is preliminary data.</text>
</comment>
<dbReference type="EMBL" id="MU128930">
    <property type="protein sequence ID" value="KAF9517694.1"/>
    <property type="molecule type" value="Genomic_DNA"/>
</dbReference>
<protein>
    <submittedName>
        <fullName evidence="1">Uncharacterized protein</fullName>
    </submittedName>
</protein>
<proteinExistence type="predicted"/>
<organism evidence="1 2">
    <name type="scientific">Hydnum rufescens UP504</name>
    <dbReference type="NCBI Taxonomy" id="1448309"/>
    <lineage>
        <taxon>Eukaryota</taxon>
        <taxon>Fungi</taxon>
        <taxon>Dikarya</taxon>
        <taxon>Basidiomycota</taxon>
        <taxon>Agaricomycotina</taxon>
        <taxon>Agaricomycetes</taxon>
        <taxon>Cantharellales</taxon>
        <taxon>Hydnaceae</taxon>
        <taxon>Hydnum</taxon>
    </lineage>
</organism>
<evidence type="ECO:0000313" key="2">
    <source>
        <dbReference type="Proteomes" id="UP000886523"/>
    </source>
</evidence>
<name>A0A9P6B566_9AGAM</name>
<keyword evidence="2" id="KW-1185">Reference proteome</keyword>
<accession>A0A9P6B566</accession>
<feature type="non-terminal residue" evidence="1">
    <location>
        <position position="1"/>
    </location>
</feature>
<gene>
    <name evidence="1" type="ORF">BS47DRAFT_1339226</name>
</gene>
<sequence>ACIARSSFSRLSSLMCQPASGSALRSASVGMSKPFHNLMESLIGRLVSFDSRMRVIHFSLYVRVEVDRWPTPTHSSYGTDAISYCSWVRVHSPRG</sequence>